<name>A0A1F6NVW9_9BACT</name>
<comment type="similarity">
    <text evidence="1">Belongs to the UPF0161 family.</text>
</comment>
<gene>
    <name evidence="2" type="ORF">A3J93_05105</name>
</gene>
<dbReference type="GO" id="GO:0005886">
    <property type="term" value="C:plasma membrane"/>
    <property type="evidence" value="ECO:0007669"/>
    <property type="project" value="UniProtKB-SubCell"/>
</dbReference>
<comment type="subcellular location">
    <subcellularLocation>
        <location evidence="1">Cell membrane</location>
        <topology evidence="1">Peripheral membrane protein</topology>
        <orientation evidence="1">Cytoplasmic side</orientation>
    </subcellularLocation>
</comment>
<evidence type="ECO:0000313" key="2">
    <source>
        <dbReference type="EMBL" id="OGH87784.1"/>
    </source>
</evidence>
<accession>A0A1F6NVW9</accession>
<keyword evidence="1" id="KW-0472">Membrane</keyword>
<dbReference type="NCBIfam" id="TIGR00278">
    <property type="entry name" value="membrane protein insertion efficiency factor YidD"/>
    <property type="match status" value="1"/>
</dbReference>
<dbReference type="Proteomes" id="UP000177907">
    <property type="component" value="Unassembled WGS sequence"/>
</dbReference>
<dbReference type="InterPro" id="IPR002696">
    <property type="entry name" value="Membr_insert_effic_factor_YidD"/>
</dbReference>
<proteinExistence type="inferred from homology"/>
<reference evidence="2 3" key="1">
    <citation type="journal article" date="2016" name="Nat. Commun.">
        <title>Thousands of microbial genomes shed light on interconnected biogeochemical processes in an aquifer system.</title>
        <authorList>
            <person name="Anantharaman K."/>
            <person name="Brown C.T."/>
            <person name="Hug L.A."/>
            <person name="Sharon I."/>
            <person name="Castelle C.J."/>
            <person name="Probst A.J."/>
            <person name="Thomas B.C."/>
            <person name="Singh A."/>
            <person name="Wilkins M.J."/>
            <person name="Karaoz U."/>
            <person name="Brodie E.L."/>
            <person name="Williams K.H."/>
            <person name="Hubbard S.S."/>
            <person name="Banfield J.F."/>
        </authorList>
    </citation>
    <scope>NUCLEOTIDE SEQUENCE [LARGE SCALE GENOMIC DNA]</scope>
</reference>
<dbReference type="SMART" id="SM01234">
    <property type="entry name" value="Haemolytic"/>
    <property type="match status" value="1"/>
</dbReference>
<protein>
    <recommendedName>
        <fullName evidence="1">Putative membrane protein insertion efficiency factor</fullName>
    </recommendedName>
</protein>
<dbReference type="PANTHER" id="PTHR33383">
    <property type="entry name" value="MEMBRANE PROTEIN INSERTION EFFICIENCY FACTOR-RELATED"/>
    <property type="match status" value="1"/>
</dbReference>
<keyword evidence="1" id="KW-1003">Cell membrane</keyword>
<comment type="function">
    <text evidence="1">Could be involved in insertion of integral membrane proteins into the membrane.</text>
</comment>
<sequence>MLVKKILLIPRVVVLLFIRLYQKTISPDHGIFKNLFPHGYCRFYPTCSEYGYQAIKKGGLVVGGLKTIWRILRCNPWNKGGVDLP</sequence>
<evidence type="ECO:0000256" key="1">
    <source>
        <dbReference type="HAMAP-Rule" id="MF_00386"/>
    </source>
</evidence>
<comment type="caution">
    <text evidence="2">The sequence shown here is derived from an EMBL/GenBank/DDBJ whole genome shotgun (WGS) entry which is preliminary data.</text>
</comment>
<dbReference type="HAMAP" id="MF_00386">
    <property type="entry name" value="UPF0161_YidD"/>
    <property type="match status" value="1"/>
</dbReference>
<dbReference type="AlphaFoldDB" id="A0A1F6NVW9"/>
<dbReference type="Pfam" id="PF01809">
    <property type="entry name" value="YidD"/>
    <property type="match status" value="1"/>
</dbReference>
<organism evidence="2 3">
    <name type="scientific">Candidatus Magasanikbacteria bacterium RIFOXYC2_FULL_42_28</name>
    <dbReference type="NCBI Taxonomy" id="1798704"/>
    <lineage>
        <taxon>Bacteria</taxon>
        <taxon>Candidatus Magasanikiibacteriota</taxon>
    </lineage>
</organism>
<evidence type="ECO:0000313" key="3">
    <source>
        <dbReference type="Proteomes" id="UP000177907"/>
    </source>
</evidence>
<dbReference type="STRING" id="1798704.A3J93_05105"/>
<dbReference type="PANTHER" id="PTHR33383:SF1">
    <property type="entry name" value="MEMBRANE PROTEIN INSERTION EFFICIENCY FACTOR-RELATED"/>
    <property type="match status" value="1"/>
</dbReference>
<dbReference type="EMBL" id="MFQZ01000009">
    <property type="protein sequence ID" value="OGH87784.1"/>
    <property type="molecule type" value="Genomic_DNA"/>
</dbReference>